<dbReference type="AlphaFoldDB" id="A0AAD1XUQ8"/>
<sequence>MYSKQVEDYVGQVIRPRGMSEVKAVKKESDIVAPRLMKGRSSEKKMNQFKIKGVSSFGDEREVKLFDVIPQSPVKKSEKLIKPILQKSTSIPKLYMKKLKKNRKISPRPPLHTQTSRQLLTFSSSNVDLNMIREKNEDILPKKTINPNDYKKIMKKRKPKANNKSMAIRDKTLKRMKTSRAKIRASQILVKQNLEYTQVQNNIRIKSSRNLEGSRQSSVKTNLTLSQSRSMEKMNQSLQKISFKNDSILMNFKPSVVKYTDKNGKKVAPSQPLQTERLNDRIKILNTKMRYVLQPNEVLNPMDLLHGTTHVEMIEEEQLYFRIYTFGYKPPLVIHKKHCKGKIRIYISSEHYKPKYGNAEVVFSEHKSKLLFYPKKCKKHCELDIENVYITLHSLSVSSIDLEVYFKSRDESREDSNALGGLMFKPLNITMEQRHRAFINDLMDHPKRRKDFMEKCKDIRRSRVERLRKNRTLEYKISNQSYEQRRKDVLQKKEQEWKLKLFTVFKKEIKHDLQAKLKMSRNKILQQQYRNKFWVRSMCLNSCFTEMWSRFVEARDQWIHKNRKHIAARRIGIHWKRYMIKKGEIMFYRQVMHIRHSFKYKFNSIVHKPDFSGTVLWSFYDFLRKKAWRHELKSKMIKYNLAVISIQEHTKAVVEERLHKVFILKYYWKKVRETIAFLYNHPKHQKKLKKTVLAKIHLDETVDMDQRVRKYVREFSSALKDKRKQFFDSCSQNKVKGILAKFVYNLVQVKKEKNSLHEIDMIDLYLEEAVEKLTQPSKKVKSYLGSIRQTQKNLNKDLLSLKTISSKNFMENFNIPERLTLDLQKKKAHSVVTRDRRRTTLNNSLMLPPDMRNSLFQNADQMDPLDENSIVNTILGNLGEDIKILNEQDYLPDFRKMLALMLPEDDIPATKRSPVRKKPQSLVRK</sequence>
<comment type="caution">
    <text evidence="1">The sequence shown here is derived from an EMBL/GenBank/DDBJ whole genome shotgun (WGS) entry which is preliminary data.</text>
</comment>
<reference evidence="1" key="1">
    <citation type="submission" date="2023-07" db="EMBL/GenBank/DDBJ databases">
        <authorList>
            <consortium name="AG Swart"/>
            <person name="Singh M."/>
            <person name="Singh A."/>
            <person name="Seah K."/>
            <person name="Emmerich C."/>
        </authorList>
    </citation>
    <scope>NUCLEOTIDE SEQUENCE</scope>
    <source>
        <strain evidence="1">DP1</strain>
    </source>
</reference>
<dbReference type="EMBL" id="CAMPGE010020304">
    <property type="protein sequence ID" value="CAI2378565.1"/>
    <property type="molecule type" value="Genomic_DNA"/>
</dbReference>
<proteinExistence type="predicted"/>
<accession>A0AAD1XUQ8</accession>
<evidence type="ECO:0000313" key="1">
    <source>
        <dbReference type="EMBL" id="CAI2378565.1"/>
    </source>
</evidence>
<organism evidence="1 2">
    <name type="scientific">Euplotes crassus</name>
    <dbReference type="NCBI Taxonomy" id="5936"/>
    <lineage>
        <taxon>Eukaryota</taxon>
        <taxon>Sar</taxon>
        <taxon>Alveolata</taxon>
        <taxon>Ciliophora</taxon>
        <taxon>Intramacronucleata</taxon>
        <taxon>Spirotrichea</taxon>
        <taxon>Hypotrichia</taxon>
        <taxon>Euplotida</taxon>
        <taxon>Euplotidae</taxon>
        <taxon>Moneuplotes</taxon>
    </lineage>
</organism>
<dbReference type="Proteomes" id="UP001295684">
    <property type="component" value="Unassembled WGS sequence"/>
</dbReference>
<gene>
    <name evidence="1" type="ORF">ECRASSUSDP1_LOCUS19962</name>
</gene>
<evidence type="ECO:0000313" key="2">
    <source>
        <dbReference type="Proteomes" id="UP001295684"/>
    </source>
</evidence>
<keyword evidence="2" id="KW-1185">Reference proteome</keyword>
<name>A0AAD1XUQ8_EUPCR</name>
<protein>
    <submittedName>
        <fullName evidence="1">Uncharacterized protein</fullName>
    </submittedName>
</protein>